<dbReference type="GO" id="GO:0005524">
    <property type="term" value="F:ATP binding"/>
    <property type="evidence" value="ECO:0007669"/>
    <property type="project" value="InterPro"/>
</dbReference>
<feature type="domain" description="Helicase C-terminal" evidence="5">
    <location>
        <begin position="909"/>
        <end position="1000"/>
    </location>
</feature>
<proteinExistence type="predicted"/>
<evidence type="ECO:0000313" key="7">
    <source>
        <dbReference type="Proteomes" id="UP000027238"/>
    </source>
</evidence>
<dbReference type="Gene3D" id="3.40.50.10810">
    <property type="entry name" value="Tandem AAA-ATPase domain"/>
    <property type="match status" value="2"/>
</dbReference>
<dbReference type="InterPro" id="IPR050496">
    <property type="entry name" value="SNF2_RAD54_helicase_repair"/>
</dbReference>
<evidence type="ECO:0000259" key="5">
    <source>
        <dbReference type="SMART" id="SM00490"/>
    </source>
</evidence>
<keyword evidence="2" id="KW-0067">ATP-binding</keyword>
<dbReference type="Pfam" id="PF00271">
    <property type="entry name" value="Helicase_C"/>
    <property type="match status" value="1"/>
</dbReference>
<dbReference type="STRING" id="1173701.A0A066XNF1"/>
<dbReference type="HOGENOM" id="CLU_290697_0_0_1"/>
<dbReference type="PANTHER" id="PTHR45629">
    <property type="entry name" value="SNF2/RAD54 FAMILY MEMBER"/>
    <property type="match status" value="1"/>
</dbReference>
<dbReference type="EMBL" id="JMSE01000307">
    <property type="protein sequence ID" value="KDN70708.1"/>
    <property type="molecule type" value="Genomic_DNA"/>
</dbReference>
<dbReference type="InterPro" id="IPR001650">
    <property type="entry name" value="Helicase_C-like"/>
</dbReference>
<gene>
    <name evidence="6" type="ORF">CSUB01_12454</name>
</gene>
<dbReference type="InterPro" id="IPR000330">
    <property type="entry name" value="SNF2_N"/>
</dbReference>
<feature type="compositionally biased region" description="Low complexity" evidence="3">
    <location>
        <begin position="1"/>
        <end position="27"/>
    </location>
</feature>
<keyword evidence="7" id="KW-1185">Reference proteome</keyword>
<dbReference type="SMART" id="SM00487">
    <property type="entry name" value="DEXDc"/>
    <property type="match status" value="1"/>
</dbReference>
<organism evidence="6 7">
    <name type="scientific">Colletotrichum sublineola</name>
    <name type="common">Sorghum anthracnose fungus</name>
    <dbReference type="NCBI Taxonomy" id="1173701"/>
    <lineage>
        <taxon>Eukaryota</taxon>
        <taxon>Fungi</taxon>
        <taxon>Dikarya</taxon>
        <taxon>Ascomycota</taxon>
        <taxon>Pezizomycotina</taxon>
        <taxon>Sordariomycetes</taxon>
        <taxon>Hypocreomycetidae</taxon>
        <taxon>Glomerellales</taxon>
        <taxon>Glomerellaceae</taxon>
        <taxon>Colletotrichum</taxon>
        <taxon>Colletotrichum graminicola species complex</taxon>
    </lineage>
</organism>
<dbReference type="eggNOG" id="ENOG502SZVV">
    <property type="taxonomic scope" value="Eukaryota"/>
</dbReference>
<feature type="domain" description="Helicase ATP-binding" evidence="4">
    <location>
        <begin position="346"/>
        <end position="679"/>
    </location>
</feature>
<dbReference type="InterPro" id="IPR038718">
    <property type="entry name" value="SNF2-like_sf"/>
</dbReference>
<feature type="region of interest" description="Disordered" evidence="3">
    <location>
        <begin position="1"/>
        <end position="44"/>
    </location>
</feature>
<dbReference type="InterPro" id="IPR027417">
    <property type="entry name" value="P-loop_NTPase"/>
</dbReference>
<evidence type="ECO:0000259" key="4">
    <source>
        <dbReference type="SMART" id="SM00487"/>
    </source>
</evidence>
<dbReference type="SUPFAM" id="SSF52540">
    <property type="entry name" value="P-loop containing nucleoside triphosphate hydrolases"/>
    <property type="match status" value="2"/>
</dbReference>
<evidence type="ECO:0000256" key="1">
    <source>
        <dbReference type="ARBA" id="ARBA00022741"/>
    </source>
</evidence>
<dbReference type="OMA" id="REANAYF"/>
<dbReference type="OrthoDB" id="4811426at2759"/>
<keyword evidence="1" id="KW-0547">Nucleotide-binding</keyword>
<dbReference type="Proteomes" id="UP000027238">
    <property type="component" value="Unassembled WGS sequence"/>
</dbReference>
<dbReference type="InterPro" id="IPR014001">
    <property type="entry name" value="Helicase_ATP-bd"/>
</dbReference>
<sequence length="1052" mass="116695">MAASASPSPDSSNKPSSPSKRSKTGSSRAPSQDDSLEADDVTVQSSPVALSRELIRTVPQTLLPIAAYNGTTNPAFPDDPLLFARCTIERGGQIVDEDLMQSLLVPGAFPRTIYARRLACEYSWDRFEAKLESNRIQFTNESEALYLLLELDGQTLYRPSAPIEYGGQFRIALDQALSLCKDRITSEPNARRVTLRWEIRSRCDPPLEDAASEQQDVENALPEEDRDRRTFAEASSPLQEPGVEGTENQDVVAIDTDEEEVLVPEPEDAPADEIDRVTISSDSDSEDAQENDGPLDTMVSTRSGQIDDVMEKRDNAAGWRQTCAFFGHDESSSTIAASHCRKLPGTNRALRPHQMSDVHEVFQSVTNGTGDLGAILAHQMGVGKTMTYQAIMAVRRLAIISAGHYKIYPRQHDSPDGRCGLVGRPFGIQCACEKGGLTAKIVEGLSPGATLLLVPASLLEQTLREANAYFSPKVTFGGLGAKGEDWVRKFVTCCDYAKEPVNSVHKAAAIAEFKRLTDQQHPLPRRTKSKEAYDEAESLKMLADTGVKHSLVPKSDLETVSSSTALVVTTQLFSRDSSWRSAWKGLINLKISDGRKAQLTLRGHYHFGLVVWDEAHDIRNLNTNFAQVLFEILTRQEQPPMIVPATGSPVTDNLSDMALLFSLIRNKTTKAEAESIKAQLRRIDAKLRANASDDDKADAATDLRGILRRSSDSHFRSSPITVKGKPVFETHDCPVDETYAKAVSELTQTVGKSILEKLRDSRARGIDNMEPKSRAATDLFLIQRDKQLRQLELAVHFPGLILAWRDASKKNVTIPTRADNLSKAIGKGYGDSVPKLYLRENIVPPAIWDRLDDILSHSSRLAKLHEICTTAWADRDTYPQDAECWDGFRGPKNVLIFVKWPILAYLIQLWFEKHTDHDHFRSALIHAKLNRTERQEVVDWFRTFTEGGKPKTFTKVLVTTYGLCGTGLDGLKVANYCVHFGAVKDINERDQASSRVDRQGQPLTSHIYYLESQEQPLDRLTARIRDSRDDLFGGNGLLGEIAAFVGEQPNAG</sequence>
<dbReference type="Gene3D" id="3.40.50.300">
    <property type="entry name" value="P-loop containing nucleotide triphosphate hydrolases"/>
    <property type="match status" value="1"/>
</dbReference>
<comment type="caution">
    <text evidence="6">The sequence shown here is derived from an EMBL/GenBank/DDBJ whole genome shotgun (WGS) entry which is preliminary data.</text>
</comment>
<dbReference type="AlphaFoldDB" id="A0A066XNF1"/>
<evidence type="ECO:0000313" key="6">
    <source>
        <dbReference type="EMBL" id="KDN70708.1"/>
    </source>
</evidence>
<reference evidence="7" key="1">
    <citation type="journal article" date="2014" name="Genome Announc.">
        <title>Draft genome sequence of Colletotrichum sublineola, a destructive pathogen of cultivated sorghum.</title>
        <authorList>
            <person name="Baroncelli R."/>
            <person name="Sanz-Martin J.M."/>
            <person name="Rech G.E."/>
            <person name="Sukno S.A."/>
            <person name="Thon M.R."/>
        </authorList>
    </citation>
    <scope>NUCLEOTIDE SEQUENCE [LARGE SCALE GENOMIC DNA]</scope>
    <source>
        <strain evidence="7">TX430BB</strain>
    </source>
</reference>
<name>A0A066XNF1_COLSU</name>
<dbReference type="PANTHER" id="PTHR45629:SF7">
    <property type="entry name" value="DNA EXCISION REPAIR PROTEIN ERCC-6-RELATED"/>
    <property type="match status" value="1"/>
</dbReference>
<evidence type="ECO:0008006" key="8">
    <source>
        <dbReference type="Google" id="ProtNLM"/>
    </source>
</evidence>
<evidence type="ECO:0000256" key="2">
    <source>
        <dbReference type="ARBA" id="ARBA00022840"/>
    </source>
</evidence>
<dbReference type="SMART" id="SM00490">
    <property type="entry name" value="HELICc"/>
    <property type="match status" value="1"/>
</dbReference>
<evidence type="ECO:0000256" key="3">
    <source>
        <dbReference type="SAM" id="MobiDB-lite"/>
    </source>
</evidence>
<protein>
    <recommendedName>
        <fullName evidence="8">Helicase C-terminal domain-containing protein</fullName>
    </recommendedName>
</protein>
<accession>A0A066XNF1</accession>
<feature type="region of interest" description="Disordered" evidence="3">
    <location>
        <begin position="206"/>
        <end position="304"/>
    </location>
</feature>
<feature type="compositionally biased region" description="Acidic residues" evidence="3">
    <location>
        <begin position="255"/>
        <end position="272"/>
    </location>
</feature>
<dbReference type="Pfam" id="PF00176">
    <property type="entry name" value="SNF2-rel_dom"/>
    <property type="match status" value="1"/>
</dbReference>